<name>A0A7V8FVS8_9BURK</name>
<sequence length="79" mass="8840">MRNEKDPHQAAMERLEAERICAEIKELTAKIPPRLLSGGSVNLVRQYKKVAAKAIAAADQKSPSLGKLRSVFNEIRSFY</sequence>
<accession>A0A7V8FVS8</accession>
<evidence type="ECO:0000313" key="2">
    <source>
        <dbReference type="Proteomes" id="UP000462435"/>
    </source>
</evidence>
<evidence type="ECO:0000313" key="1">
    <source>
        <dbReference type="EMBL" id="KAF1042578.1"/>
    </source>
</evidence>
<dbReference type="Proteomes" id="UP000462435">
    <property type="component" value="Unassembled WGS sequence"/>
</dbReference>
<dbReference type="EMBL" id="WNDX01000079">
    <property type="protein sequence ID" value="KAF1042578.1"/>
    <property type="molecule type" value="Genomic_DNA"/>
</dbReference>
<comment type="caution">
    <text evidence="1">The sequence shown here is derived from an EMBL/GenBank/DDBJ whole genome shotgun (WGS) entry which is preliminary data.</text>
</comment>
<gene>
    <name evidence="1" type="ORF">GAK35_02625</name>
</gene>
<organism evidence="1 2">
    <name type="scientific">Herbaspirillum frisingense</name>
    <dbReference type="NCBI Taxonomy" id="92645"/>
    <lineage>
        <taxon>Bacteria</taxon>
        <taxon>Pseudomonadati</taxon>
        <taxon>Pseudomonadota</taxon>
        <taxon>Betaproteobacteria</taxon>
        <taxon>Burkholderiales</taxon>
        <taxon>Oxalobacteraceae</taxon>
        <taxon>Herbaspirillum</taxon>
    </lineage>
</organism>
<proteinExistence type="predicted"/>
<protein>
    <submittedName>
        <fullName evidence="1">Uncharacterized protein</fullName>
    </submittedName>
</protein>
<dbReference type="AlphaFoldDB" id="A0A7V8FVS8"/>
<reference evidence="2" key="1">
    <citation type="journal article" date="2020" name="MBio">
        <title>Horizontal gene transfer to a defensive symbiont with a reduced genome amongst a multipartite beetle microbiome.</title>
        <authorList>
            <person name="Waterworth S.C."/>
            <person name="Florez L.V."/>
            <person name="Rees E.R."/>
            <person name="Hertweck C."/>
            <person name="Kaltenpoth M."/>
            <person name="Kwan J.C."/>
        </authorList>
    </citation>
    <scope>NUCLEOTIDE SEQUENCE [LARGE SCALE GENOMIC DNA]</scope>
</reference>